<dbReference type="VEuPathDB" id="FungiDB:Z518_00465"/>
<evidence type="ECO:0000313" key="11">
    <source>
        <dbReference type="EMBL" id="KIX09386.1"/>
    </source>
</evidence>
<gene>
    <name evidence="11" type="ORF">Z518_00465</name>
</gene>
<evidence type="ECO:0000256" key="7">
    <source>
        <dbReference type="ARBA" id="ARBA00038459"/>
    </source>
</evidence>
<organism evidence="11 12">
    <name type="scientific">Rhinocladiella mackenziei CBS 650.93</name>
    <dbReference type="NCBI Taxonomy" id="1442369"/>
    <lineage>
        <taxon>Eukaryota</taxon>
        <taxon>Fungi</taxon>
        <taxon>Dikarya</taxon>
        <taxon>Ascomycota</taxon>
        <taxon>Pezizomycotina</taxon>
        <taxon>Eurotiomycetes</taxon>
        <taxon>Chaetothyriomycetidae</taxon>
        <taxon>Chaetothyriales</taxon>
        <taxon>Herpotrichiellaceae</taxon>
        <taxon>Rhinocladiella</taxon>
    </lineage>
</organism>
<dbReference type="PANTHER" id="PTHR23502:SF186">
    <property type="entry name" value="MAJOR FACILITATOR SUPERFAMILY (MFS) PROFILE DOMAIN-CONTAINING PROTEIN"/>
    <property type="match status" value="1"/>
</dbReference>
<dbReference type="GO" id="GO:0022857">
    <property type="term" value="F:transmembrane transporter activity"/>
    <property type="evidence" value="ECO:0007669"/>
    <property type="project" value="InterPro"/>
</dbReference>
<accession>A0A0D2J117</accession>
<dbReference type="OrthoDB" id="446368at2759"/>
<keyword evidence="2" id="KW-0813">Transport</keyword>
<feature type="transmembrane region" description="Helical" evidence="9">
    <location>
        <begin position="147"/>
        <end position="166"/>
    </location>
</feature>
<name>A0A0D2J117_9EURO</name>
<reference evidence="11 12" key="1">
    <citation type="submission" date="2015-01" db="EMBL/GenBank/DDBJ databases">
        <title>The Genome Sequence of Rhinocladiella mackenzie CBS 650.93.</title>
        <authorList>
            <consortium name="The Broad Institute Genomics Platform"/>
            <person name="Cuomo C."/>
            <person name="de Hoog S."/>
            <person name="Gorbushina A."/>
            <person name="Stielow B."/>
            <person name="Teixiera M."/>
            <person name="Abouelleil A."/>
            <person name="Chapman S.B."/>
            <person name="Priest M."/>
            <person name="Young S.K."/>
            <person name="Wortman J."/>
            <person name="Nusbaum C."/>
            <person name="Birren B."/>
        </authorList>
    </citation>
    <scope>NUCLEOTIDE SEQUENCE [LARGE SCALE GENOMIC DNA]</scope>
    <source>
        <strain evidence="11 12">CBS 650.93</strain>
    </source>
</reference>
<sequence>MDVSSAYTLGHPEPAPVQVDEKQPDSRDDQSSTDIHDDNAPPEHIPIDPGPIYWSQHTLPKRPWRTRVTDFAKIAEAHYRGSGTPSDPFIVQWLDDDPENPKSYHMWLKIPITALVAFMTLCVSLASSAYTGALKDIMREFHCSEEVSLLGLSTMVLGFAFGGLVFAPLSEAMGRRDVQHVALIFYTMWTAVCIAAQNIWTLIIFRFFCGVLGSAVFVIPGGQVADLFESEQRGVAISIYAAAPFLGPTLGPLVGGFLAEGRRMAVGHGSAGITYAPVLLRRRAQLLSTVTGKSYMTQIDMEHPLVLSEVVRRSLVRPWALLFREPVVFLFTIYMGVVYGTLYLCFAAFPIVFQQGYGWNAGQGGLAFLGIMVGMLIGVAIIVFDNKRYARLHREAGGSAPPETRLPPVILGGAFTIIGLAWFAATNDPGVHFIVPILAGVPFGAGFLLVFMSSTNYLIDSYVIFAASVLAANSILRSTFGAVFPLFTIYMYRDLGVHWASAVPGFIALACFPFPIIFYQYGHIVRRQCQYSAQAARYLDSLQSNLERKRSRASADAEAAGKKRMESAV</sequence>
<comment type="similarity">
    <text evidence="7">Belongs to the major facilitator superfamily. DHA1 family. Polyamines/proton antiporter (TC 2.A.1.2.16) subfamily.</text>
</comment>
<dbReference type="InterPro" id="IPR011701">
    <property type="entry name" value="MFS"/>
</dbReference>
<evidence type="ECO:0000256" key="3">
    <source>
        <dbReference type="ARBA" id="ARBA00022475"/>
    </source>
</evidence>
<dbReference type="AlphaFoldDB" id="A0A0D2J117"/>
<feature type="transmembrane region" description="Helical" evidence="9">
    <location>
        <begin position="498"/>
        <end position="518"/>
    </location>
</feature>
<feature type="transmembrane region" description="Helical" evidence="9">
    <location>
        <begin position="431"/>
        <end position="451"/>
    </location>
</feature>
<evidence type="ECO:0000256" key="8">
    <source>
        <dbReference type="SAM" id="MobiDB-lite"/>
    </source>
</evidence>
<dbReference type="PROSITE" id="PS50850">
    <property type="entry name" value="MFS"/>
    <property type="match status" value="1"/>
</dbReference>
<dbReference type="FunFam" id="1.20.1250.20:FF:000011">
    <property type="entry name" value="MFS multidrug transporter, putative"/>
    <property type="match status" value="1"/>
</dbReference>
<feature type="transmembrane region" description="Helical" evidence="9">
    <location>
        <begin position="405"/>
        <end position="425"/>
    </location>
</feature>
<dbReference type="GeneID" id="25288536"/>
<dbReference type="STRING" id="1442369.A0A0D2J117"/>
<feature type="transmembrane region" description="Helical" evidence="9">
    <location>
        <begin position="106"/>
        <end position="126"/>
    </location>
</feature>
<proteinExistence type="inferred from homology"/>
<feature type="compositionally biased region" description="Basic and acidic residues" evidence="8">
    <location>
        <begin position="19"/>
        <end position="41"/>
    </location>
</feature>
<protein>
    <recommendedName>
        <fullName evidence="10">Major facilitator superfamily (MFS) profile domain-containing protein</fullName>
    </recommendedName>
</protein>
<feature type="domain" description="Major facilitator superfamily (MFS) profile" evidence="10">
    <location>
        <begin position="112"/>
        <end position="528"/>
    </location>
</feature>
<keyword evidence="12" id="KW-1185">Reference proteome</keyword>
<dbReference type="Pfam" id="PF07690">
    <property type="entry name" value="MFS_1"/>
    <property type="match status" value="1"/>
</dbReference>
<evidence type="ECO:0000256" key="2">
    <source>
        <dbReference type="ARBA" id="ARBA00022448"/>
    </source>
</evidence>
<feature type="transmembrane region" description="Helical" evidence="9">
    <location>
        <begin position="327"/>
        <end position="353"/>
    </location>
</feature>
<dbReference type="InterPro" id="IPR020846">
    <property type="entry name" value="MFS_dom"/>
</dbReference>
<keyword evidence="4 9" id="KW-0812">Transmembrane</keyword>
<keyword evidence="5 9" id="KW-1133">Transmembrane helix</keyword>
<keyword evidence="3" id="KW-1003">Cell membrane</keyword>
<keyword evidence="6 9" id="KW-0472">Membrane</keyword>
<dbReference type="EMBL" id="KN847475">
    <property type="protein sequence ID" value="KIX09386.1"/>
    <property type="molecule type" value="Genomic_DNA"/>
</dbReference>
<dbReference type="HOGENOM" id="CLU_008455_11_6_1"/>
<feature type="region of interest" description="Disordered" evidence="8">
    <location>
        <begin position="1"/>
        <end position="50"/>
    </location>
</feature>
<dbReference type="CDD" id="cd17323">
    <property type="entry name" value="MFS_Tpo1_MDR_like"/>
    <property type="match status" value="1"/>
</dbReference>
<dbReference type="RefSeq" id="XP_013276522.1">
    <property type="nucleotide sequence ID" value="XM_013421068.1"/>
</dbReference>
<evidence type="ECO:0000256" key="9">
    <source>
        <dbReference type="SAM" id="Phobius"/>
    </source>
</evidence>
<feature type="transmembrane region" description="Helical" evidence="9">
    <location>
        <begin position="237"/>
        <end position="259"/>
    </location>
</feature>
<feature type="transmembrane region" description="Helical" evidence="9">
    <location>
        <begin position="365"/>
        <end position="384"/>
    </location>
</feature>
<dbReference type="InterPro" id="IPR036259">
    <property type="entry name" value="MFS_trans_sf"/>
</dbReference>
<feature type="transmembrane region" description="Helical" evidence="9">
    <location>
        <begin position="178"/>
        <end position="196"/>
    </location>
</feature>
<evidence type="ECO:0000256" key="6">
    <source>
        <dbReference type="ARBA" id="ARBA00023136"/>
    </source>
</evidence>
<evidence type="ECO:0000259" key="10">
    <source>
        <dbReference type="PROSITE" id="PS50850"/>
    </source>
</evidence>
<comment type="subcellular location">
    <subcellularLocation>
        <location evidence="1">Cell membrane</location>
        <topology evidence="1">Multi-pass membrane protein</topology>
    </subcellularLocation>
</comment>
<evidence type="ECO:0000256" key="1">
    <source>
        <dbReference type="ARBA" id="ARBA00004651"/>
    </source>
</evidence>
<dbReference type="SUPFAM" id="SSF103473">
    <property type="entry name" value="MFS general substrate transporter"/>
    <property type="match status" value="1"/>
</dbReference>
<dbReference type="PANTHER" id="PTHR23502">
    <property type="entry name" value="MAJOR FACILITATOR SUPERFAMILY"/>
    <property type="match status" value="1"/>
</dbReference>
<evidence type="ECO:0000313" key="12">
    <source>
        <dbReference type="Proteomes" id="UP000053617"/>
    </source>
</evidence>
<evidence type="ECO:0000256" key="4">
    <source>
        <dbReference type="ARBA" id="ARBA00022692"/>
    </source>
</evidence>
<dbReference type="Gene3D" id="1.20.1250.20">
    <property type="entry name" value="MFS general substrate transporter like domains"/>
    <property type="match status" value="1"/>
</dbReference>
<dbReference type="Proteomes" id="UP000053617">
    <property type="component" value="Unassembled WGS sequence"/>
</dbReference>
<dbReference type="GO" id="GO:0005886">
    <property type="term" value="C:plasma membrane"/>
    <property type="evidence" value="ECO:0007669"/>
    <property type="project" value="UniProtKB-SubCell"/>
</dbReference>
<evidence type="ECO:0000256" key="5">
    <source>
        <dbReference type="ARBA" id="ARBA00022989"/>
    </source>
</evidence>
<feature type="transmembrane region" description="Helical" evidence="9">
    <location>
        <begin position="203"/>
        <end position="225"/>
    </location>
</feature>
<feature type="transmembrane region" description="Helical" evidence="9">
    <location>
        <begin position="463"/>
        <end position="492"/>
    </location>
</feature>